<protein>
    <submittedName>
        <fullName evidence="1">Uncharacterized protein</fullName>
    </submittedName>
</protein>
<dbReference type="AlphaFoldDB" id="U9V6W2"/>
<proteinExistence type="predicted"/>
<reference evidence="1" key="1">
    <citation type="submission" date="2013-07" db="EMBL/GenBank/DDBJ databases">
        <title>The genome of an arbuscular mycorrhizal fungus provides insights into the evolution of the oldest plant symbiosis.</title>
        <authorList>
            <consortium name="DOE Joint Genome Institute"/>
            <person name="Tisserant E."/>
            <person name="Malbreil M."/>
            <person name="Kuo A."/>
            <person name="Kohler A."/>
            <person name="Symeonidi A."/>
            <person name="Balestrini R."/>
            <person name="Charron P."/>
            <person name="Duensing N."/>
            <person name="Frei-dit-Frey N."/>
            <person name="Gianinazzi-Pearson V."/>
            <person name="Gilbert B."/>
            <person name="Handa Y."/>
            <person name="Hijri M."/>
            <person name="Kaul R."/>
            <person name="Kawaguchi M."/>
            <person name="Krajinski F."/>
            <person name="Lammers P."/>
            <person name="Lapierre D."/>
            <person name="Masclaux F.G."/>
            <person name="Murat C."/>
            <person name="Morin E."/>
            <person name="Ndikumana S."/>
            <person name="Pagni M."/>
            <person name="Petitpierre D."/>
            <person name="Requena N."/>
            <person name="Rosikiewicz P."/>
            <person name="Riley R."/>
            <person name="Saito K."/>
            <person name="San Clemente H."/>
            <person name="Shapiro H."/>
            <person name="van Tuinen D."/>
            <person name="Becard G."/>
            <person name="Bonfante P."/>
            <person name="Paszkowski U."/>
            <person name="Shachar-Hill Y."/>
            <person name="Young J.P."/>
            <person name="Sanders I.R."/>
            <person name="Henrissat B."/>
            <person name="Rensing S.A."/>
            <person name="Grigoriev I.V."/>
            <person name="Corradi N."/>
            <person name="Roux C."/>
            <person name="Martin F."/>
        </authorList>
    </citation>
    <scope>NUCLEOTIDE SEQUENCE</scope>
    <source>
        <strain evidence="1">DAOM 197198</strain>
    </source>
</reference>
<gene>
    <name evidence="1" type="ORF">GLOINDRAFT_342069</name>
</gene>
<dbReference type="HOGENOM" id="CLU_2984708_0_0_1"/>
<name>U9V6W2_RHIID</name>
<dbReference type="EMBL" id="KI274607">
    <property type="protein sequence ID" value="ESA23646.1"/>
    <property type="molecule type" value="Genomic_DNA"/>
</dbReference>
<organism evidence="1">
    <name type="scientific">Rhizophagus irregularis (strain DAOM 181602 / DAOM 197198 / MUCL 43194)</name>
    <name type="common">Arbuscular mycorrhizal fungus</name>
    <name type="synonym">Glomus intraradices</name>
    <dbReference type="NCBI Taxonomy" id="747089"/>
    <lineage>
        <taxon>Eukaryota</taxon>
        <taxon>Fungi</taxon>
        <taxon>Fungi incertae sedis</taxon>
        <taxon>Mucoromycota</taxon>
        <taxon>Glomeromycotina</taxon>
        <taxon>Glomeromycetes</taxon>
        <taxon>Glomerales</taxon>
        <taxon>Glomeraceae</taxon>
        <taxon>Rhizophagus</taxon>
    </lineage>
</organism>
<sequence>MCLRKNGTSRTGGFGMNGSTEGASTCTVLERNATHPLRSTHAKKIAAKSMMAYKIISN</sequence>
<accession>U9V6W2</accession>
<evidence type="ECO:0000313" key="1">
    <source>
        <dbReference type="EMBL" id="ESA23646.1"/>
    </source>
</evidence>